<feature type="compositionally biased region" description="Acidic residues" evidence="1">
    <location>
        <begin position="903"/>
        <end position="912"/>
    </location>
</feature>
<feature type="compositionally biased region" description="Basic and acidic residues" evidence="1">
    <location>
        <begin position="942"/>
        <end position="958"/>
    </location>
</feature>
<feature type="compositionally biased region" description="Basic and acidic residues" evidence="1">
    <location>
        <begin position="1004"/>
        <end position="1015"/>
    </location>
</feature>
<keyword evidence="3" id="KW-1185">Reference proteome</keyword>
<name>A0A553PVJ1_9TELE</name>
<feature type="compositionally biased region" description="Polar residues" evidence="1">
    <location>
        <begin position="381"/>
        <end position="411"/>
    </location>
</feature>
<feature type="region of interest" description="Disordered" evidence="1">
    <location>
        <begin position="870"/>
        <end position="918"/>
    </location>
</feature>
<feature type="compositionally biased region" description="Basic and acidic residues" evidence="1">
    <location>
        <begin position="52"/>
        <end position="62"/>
    </location>
</feature>
<evidence type="ECO:0000256" key="1">
    <source>
        <dbReference type="SAM" id="MobiDB-lite"/>
    </source>
</evidence>
<dbReference type="Pfam" id="PF15485">
    <property type="entry name" value="DUF4643"/>
    <property type="match status" value="1"/>
</dbReference>
<feature type="region of interest" description="Disordered" evidence="1">
    <location>
        <begin position="1003"/>
        <end position="1022"/>
    </location>
</feature>
<feature type="region of interest" description="Disordered" evidence="1">
    <location>
        <begin position="378"/>
        <end position="411"/>
    </location>
</feature>
<feature type="region of interest" description="Disordered" evidence="1">
    <location>
        <begin position="484"/>
        <end position="507"/>
    </location>
</feature>
<evidence type="ECO:0000313" key="3">
    <source>
        <dbReference type="Proteomes" id="UP000316079"/>
    </source>
</evidence>
<reference evidence="2 3" key="1">
    <citation type="journal article" date="2019" name="Sci. Data">
        <title>Hybrid genome assembly and annotation of Danionella translucida.</title>
        <authorList>
            <person name="Kadobianskyi M."/>
            <person name="Schulze L."/>
            <person name="Schuelke M."/>
            <person name="Judkewitz B."/>
        </authorList>
    </citation>
    <scope>NUCLEOTIDE SEQUENCE [LARGE SCALE GENOMIC DNA]</scope>
    <source>
        <strain evidence="2 3">Bolton</strain>
    </source>
</reference>
<dbReference type="Proteomes" id="UP000316079">
    <property type="component" value="Unassembled WGS sequence"/>
</dbReference>
<dbReference type="PANTHER" id="PTHR38004">
    <property type="entry name" value="PROLINE-RICH PROTEIN 33"/>
    <property type="match status" value="1"/>
</dbReference>
<protein>
    <recommendedName>
        <fullName evidence="4">Proline rich 33</fullName>
    </recommendedName>
</protein>
<evidence type="ECO:0000313" key="2">
    <source>
        <dbReference type="EMBL" id="TRY81697.1"/>
    </source>
</evidence>
<feature type="compositionally biased region" description="Basic and acidic residues" evidence="1">
    <location>
        <begin position="755"/>
        <end position="800"/>
    </location>
</feature>
<sequence length="1022" mass="112755">MHEEGAANDFHTDPVPSTPSPLCILSNRLWDLFLDCYGAFQAGRSRQLPDTPEQHTQRDRSKGAPSEVSSIVFCCSPPLLVLSFTGPEESMAVNIGKAAQAGLLSQQYPPPLLPKPGKENVRLQKLLKKTAKKKAAAQASQPPVPFRSSLSPVNEASPDLERSDHSTPPKTPETPFYSGAVHPRFTVRPLYQHVSSPYPHHKEFSFGKTSRFSPQPLVPPSPNTHLSPTYTALQVPGFDSHVTVPITVLQVSQRMDVGSVLTHFVTSKTPSPQPNPSRTAKPLFDVPQISNYTARTVTLRSHASPTRSKTPSAELLRAPTPTFDVRRIMTPTSEIRDRTPTREIRRVTTPTFEVRRITPTSEIKKTPNTIPEIKIEATEAKTASSPSGIKQNGNQSLEKKQVSTLETPTRAKTPTFDLISIRMPLGRPKTPSDHVSRARVPVIEISRPNPLLFAVSPVHMEGRRSKTPTSTGQDDESHKIANKEINQSGVYQNGEVQAKQSEPSKERVDIPENLIKLETTKPQIQECLNFLVPETPTPPKTEPSQTSLSSVGFQRPISRVPAFAGQRPKTPTTPKSKSTYYGLTPAEYAAHGGIKSYSPSFSISTPTVPPSVEETKLPKQEPVVPQLTENVTMPRDKSDAKPEDQVQPSQADVVKLVTTEVSSIKHPVPEPKATSVGDIPKPPVPDLKAKIPTIVVSGADTPPSEVKTKAISTVTPRARTPTYGSDRLAQMTPVPTTLKETPKVESKVVPVSDQDGDKRGLSKVLEAKPKPTKVTEKPTEAKMSLLDRIKMQKSPPERVEVIPVPKKKNETKDTMPEKVEKVETKATTQPALEKEKDEAPSLLKMMQKPKGMKSKLSGWSRLKKHMVVEVEEPKFPEAEPGTMKEVPASTDQNDNQVQIKPDEEAEPSEDSTDSPRATKMWDAVLFQMFSTKENIMQQIEASKSEEQKKTEAEQKTAKEIPSFAHRLPILLYSPRFDARRLREAASRPATKIATVFEMGLIGRKNKDEEPKDFNRTAKGFNG</sequence>
<comment type="caution">
    <text evidence="2">The sequence shown here is derived from an EMBL/GenBank/DDBJ whole genome shotgun (WGS) entry which is preliminary data.</text>
</comment>
<feature type="region of interest" description="Disordered" evidence="1">
    <location>
        <begin position="45"/>
        <end position="64"/>
    </location>
</feature>
<dbReference type="InterPro" id="IPR028004">
    <property type="entry name" value="DUF4643"/>
</dbReference>
<feature type="compositionally biased region" description="Polar residues" evidence="1">
    <location>
        <begin position="889"/>
        <end position="898"/>
    </location>
</feature>
<feature type="compositionally biased region" description="Polar residues" evidence="1">
    <location>
        <begin position="484"/>
        <end position="501"/>
    </location>
</feature>
<gene>
    <name evidence="2" type="ORF">DNTS_026008</name>
</gene>
<accession>A0A553PVJ1</accession>
<feature type="region of interest" description="Disordered" evidence="1">
    <location>
        <begin position="128"/>
        <end position="180"/>
    </location>
</feature>
<dbReference type="EMBL" id="SRMA01026605">
    <property type="protein sequence ID" value="TRY81697.1"/>
    <property type="molecule type" value="Genomic_DNA"/>
</dbReference>
<dbReference type="AlphaFoldDB" id="A0A553PVJ1"/>
<feature type="region of interest" description="Disordered" evidence="1">
    <location>
        <begin position="940"/>
        <end position="959"/>
    </location>
</feature>
<feature type="compositionally biased region" description="Basic and acidic residues" evidence="1">
    <location>
        <begin position="807"/>
        <end position="824"/>
    </location>
</feature>
<proteinExistence type="predicted"/>
<evidence type="ECO:0008006" key="4">
    <source>
        <dbReference type="Google" id="ProtNLM"/>
    </source>
</evidence>
<dbReference type="OrthoDB" id="329227at2759"/>
<dbReference type="PANTHER" id="PTHR38004:SF1">
    <property type="entry name" value="PROLINE-RICH PROTEIN 33"/>
    <property type="match status" value="1"/>
</dbReference>
<organism evidence="2 3">
    <name type="scientific">Danionella cerebrum</name>
    <dbReference type="NCBI Taxonomy" id="2873325"/>
    <lineage>
        <taxon>Eukaryota</taxon>
        <taxon>Metazoa</taxon>
        <taxon>Chordata</taxon>
        <taxon>Craniata</taxon>
        <taxon>Vertebrata</taxon>
        <taxon>Euteleostomi</taxon>
        <taxon>Actinopterygii</taxon>
        <taxon>Neopterygii</taxon>
        <taxon>Teleostei</taxon>
        <taxon>Ostariophysi</taxon>
        <taxon>Cypriniformes</taxon>
        <taxon>Danionidae</taxon>
        <taxon>Danioninae</taxon>
        <taxon>Danionella</taxon>
    </lineage>
</organism>
<feature type="region of interest" description="Disordered" evidence="1">
    <location>
        <begin position="662"/>
        <end position="858"/>
    </location>
</feature>